<dbReference type="InterPro" id="IPR000277">
    <property type="entry name" value="Cys/Met-Metab_PyrdxlP-dep_enz"/>
</dbReference>
<keyword evidence="4 10" id="KW-0456">Lyase</keyword>
<dbReference type="GO" id="GO:0019450">
    <property type="term" value="P:L-cysteine catabolic process to pyruvate"/>
    <property type="evidence" value="ECO:0007669"/>
    <property type="project" value="TreeGrafter"/>
</dbReference>
<comment type="catalytic activity">
    <reaction evidence="7">
        <text>an S-substituted L-cysteine + H2O = a thiol + pyruvate + NH4(+)</text>
        <dbReference type="Rhea" id="RHEA:18121"/>
        <dbReference type="ChEBI" id="CHEBI:15361"/>
        <dbReference type="ChEBI" id="CHEBI:15377"/>
        <dbReference type="ChEBI" id="CHEBI:28938"/>
        <dbReference type="ChEBI" id="CHEBI:29256"/>
        <dbReference type="ChEBI" id="CHEBI:58717"/>
        <dbReference type="EC" id="4.4.1.13"/>
    </reaction>
</comment>
<comment type="similarity">
    <text evidence="2 9">Belongs to the trans-sulfuration enzymes family.</text>
</comment>
<gene>
    <name evidence="10" type="primary">metC</name>
    <name evidence="10" type="ORF">A3L25_010015</name>
</gene>
<accession>A0AAP9MYB0</accession>
<dbReference type="GO" id="GO:0047804">
    <property type="term" value="F:cysteine-S-conjugate beta-lyase activity"/>
    <property type="evidence" value="ECO:0007669"/>
    <property type="project" value="UniProtKB-EC"/>
</dbReference>
<evidence type="ECO:0000256" key="7">
    <source>
        <dbReference type="ARBA" id="ARBA00047625"/>
    </source>
</evidence>
<proteinExistence type="inferred from homology"/>
<dbReference type="PIRSF" id="PIRSF001434">
    <property type="entry name" value="CGS"/>
    <property type="match status" value="1"/>
</dbReference>
<dbReference type="EC" id="4.4.1.8" evidence="10"/>
<dbReference type="InterPro" id="IPR015422">
    <property type="entry name" value="PyrdxlP-dep_Trfase_small"/>
</dbReference>
<dbReference type="InterPro" id="IPR015424">
    <property type="entry name" value="PyrdxlP-dep_Trfase"/>
</dbReference>
<name>A0AAP9MYB0_PSEPU</name>
<comment type="pathway">
    <text evidence="5">Amino-acid biosynthesis; L-methionine biosynthesis via de novo pathway; L-homocysteine from L-cystathionine: step 1/1.</text>
</comment>
<evidence type="ECO:0000256" key="9">
    <source>
        <dbReference type="RuleBase" id="RU362118"/>
    </source>
</evidence>
<dbReference type="Gene3D" id="3.40.640.10">
    <property type="entry name" value="Type I PLP-dependent aspartate aminotransferase-like (Major domain)"/>
    <property type="match status" value="1"/>
</dbReference>
<reference evidence="10 11" key="2">
    <citation type="submission" date="2020-04" db="EMBL/GenBank/DDBJ databases">
        <title>Complete genome sequence of Pseudomonas putida strain JQ581.</title>
        <authorList>
            <person name="Mu Y."/>
        </authorList>
    </citation>
    <scope>NUCLEOTIDE SEQUENCE [LARGE SCALE GENOMIC DNA]</scope>
    <source>
        <strain evidence="10 11">JQ581</strain>
    </source>
</reference>
<dbReference type="EMBL" id="CP050951">
    <property type="protein sequence ID" value="QJQ09744.1"/>
    <property type="molecule type" value="Genomic_DNA"/>
</dbReference>
<dbReference type="PROSITE" id="PS00868">
    <property type="entry name" value="CYS_MET_METAB_PP"/>
    <property type="match status" value="1"/>
</dbReference>
<feature type="modified residue" description="N6-(pyridoxal phosphate)lysine" evidence="8">
    <location>
        <position position="215"/>
    </location>
</feature>
<comment type="cofactor">
    <cofactor evidence="1 9">
        <name>pyridoxal 5'-phosphate</name>
        <dbReference type="ChEBI" id="CHEBI:597326"/>
    </cofactor>
</comment>
<dbReference type="InterPro" id="IPR015421">
    <property type="entry name" value="PyrdxlP-dep_Trfase_major"/>
</dbReference>
<evidence type="ECO:0000256" key="5">
    <source>
        <dbReference type="ARBA" id="ARBA00046315"/>
    </source>
</evidence>
<evidence type="ECO:0000256" key="4">
    <source>
        <dbReference type="ARBA" id="ARBA00023239"/>
    </source>
</evidence>
<dbReference type="InterPro" id="IPR006233">
    <property type="entry name" value="Cys_b_lyase_bac"/>
</dbReference>
<dbReference type="GO" id="GO:0030170">
    <property type="term" value="F:pyridoxal phosphate binding"/>
    <property type="evidence" value="ECO:0007669"/>
    <property type="project" value="InterPro"/>
</dbReference>
<dbReference type="InterPro" id="IPR054542">
    <property type="entry name" value="Cys_met_metab_PP"/>
</dbReference>
<dbReference type="NCBIfam" id="TIGR01324">
    <property type="entry name" value="cysta_beta_ly_B"/>
    <property type="match status" value="1"/>
</dbReference>
<protein>
    <submittedName>
        <fullName evidence="10">Cystathionine beta-lyase</fullName>
        <ecNumber evidence="10">4.4.1.8</ecNumber>
    </submittedName>
</protein>
<evidence type="ECO:0000313" key="11">
    <source>
        <dbReference type="Proteomes" id="UP000076857"/>
    </source>
</evidence>
<reference evidence="10 11" key="1">
    <citation type="submission" date="2016-04" db="EMBL/GenBank/DDBJ databases">
        <authorList>
            <person name="Qiu J."/>
        </authorList>
    </citation>
    <scope>NUCLEOTIDE SEQUENCE [LARGE SCALE GENOMIC DNA]</scope>
    <source>
        <strain evidence="10 11">JQ581</strain>
    </source>
</reference>
<organism evidence="10 11">
    <name type="scientific">Pseudomonas putida</name>
    <name type="common">Arthrobacter siderocapsulatus</name>
    <dbReference type="NCBI Taxonomy" id="303"/>
    <lineage>
        <taxon>Bacteria</taxon>
        <taxon>Pseudomonadati</taxon>
        <taxon>Pseudomonadota</taxon>
        <taxon>Gammaproteobacteria</taxon>
        <taxon>Pseudomonadales</taxon>
        <taxon>Pseudomonadaceae</taxon>
        <taxon>Pseudomonas</taxon>
    </lineage>
</organism>
<dbReference type="Proteomes" id="UP000076857">
    <property type="component" value="Chromosome"/>
</dbReference>
<dbReference type="SUPFAM" id="SSF53383">
    <property type="entry name" value="PLP-dependent transferases"/>
    <property type="match status" value="1"/>
</dbReference>
<dbReference type="FunFam" id="3.40.640.10:FF:000046">
    <property type="entry name" value="Cystathionine gamma-lyase"/>
    <property type="match status" value="1"/>
</dbReference>
<dbReference type="Pfam" id="PF01053">
    <property type="entry name" value="Cys_Met_Meta_PP"/>
    <property type="match status" value="1"/>
</dbReference>
<evidence type="ECO:0000256" key="1">
    <source>
        <dbReference type="ARBA" id="ARBA00001933"/>
    </source>
</evidence>
<sequence length="402" mass="44188">MYRSERKTLNNNKLTASSATVIAHAGSHPEDHYGFVNPPIYRGSTVVFPNVDCMQNGDQRYQYGRWNNPSTEALCEAISALEGATGTVLCPSGLSACVTAILSVVGSGEHILVPDSVYAPTRHFLDTAGKRLGIQTTYYDPQIGAGISELFQFNTEAVFTESPGSHTFEIQDIPAIAKAAHAHGALVLLDNTWATPLYFKAIDHGVDLSIMAATKYIVGHSDALIGTIAASSRAWPQLKAYHFQSGTYVSPDDANLALRGLRTLDVRLERHQRSALCVAKWLEEQDQVSRVIYPGLPSHKNHSLWRRDFTGATGLLSFVTKSAPIEAVKALLDDLNLFGLGYSWGGFESLAMTVDPRKLRTTTLWEEEGHLIRLHVGLENPEDLIADLKLGFDRFDLIRHQS</sequence>
<dbReference type="CDD" id="cd00614">
    <property type="entry name" value="CGS_like"/>
    <property type="match status" value="1"/>
</dbReference>
<evidence type="ECO:0000256" key="8">
    <source>
        <dbReference type="PIRSR" id="PIRSR001434-2"/>
    </source>
</evidence>
<dbReference type="PANTHER" id="PTHR43500:SF1">
    <property type="entry name" value="CYSTATHIONINE BETA-LYASE-RELATED"/>
    <property type="match status" value="1"/>
</dbReference>
<dbReference type="PANTHER" id="PTHR43500">
    <property type="entry name" value="CYSTATHIONINE BETA-LYASE-RELATED"/>
    <property type="match status" value="1"/>
</dbReference>
<dbReference type="GO" id="GO:0019346">
    <property type="term" value="P:transsulfuration"/>
    <property type="evidence" value="ECO:0007669"/>
    <property type="project" value="InterPro"/>
</dbReference>
<evidence type="ECO:0000313" key="10">
    <source>
        <dbReference type="EMBL" id="QJQ09744.1"/>
    </source>
</evidence>
<evidence type="ECO:0000256" key="6">
    <source>
        <dbReference type="ARBA" id="ARBA00047517"/>
    </source>
</evidence>
<comment type="catalytic activity">
    <reaction evidence="6">
        <text>L,L-cystathionine + H2O = L-homocysteine + pyruvate + NH4(+)</text>
        <dbReference type="Rhea" id="RHEA:13965"/>
        <dbReference type="ChEBI" id="CHEBI:15361"/>
        <dbReference type="ChEBI" id="CHEBI:15377"/>
        <dbReference type="ChEBI" id="CHEBI:28938"/>
        <dbReference type="ChEBI" id="CHEBI:58161"/>
        <dbReference type="ChEBI" id="CHEBI:58199"/>
    </reaction>
</comment>
<dbReference type="AlphaFoldDB" id="A0AAP9MYB0"/>
<evidence type="ECO:0000256" key="2">
    <source>
        <dbReference type="ARBA" id="ARBA00009077"/>
    </source>
</evidence>
<keyword evidence="3 8" id="KW-0663">Pyridoxal phosphate</keyword>
<evidence type="ECO:0000256" key="3">
    <source>
        <dbReference type="ARBA" id="ARBA00022898"/>
    </source>
</evidence>
<dbReference type="RefSeq" id="WP_063427200.1">
    <property type="nucleotide sequence ID" value="NZ_CP050951.1"/>
</dbReference>
<dbReference type="Gene3D" id="3.90.1150.10">
    <property type="entry name" value="Aspartate Aminotransferase, domain 1"/>
    <property type="match status" value="1"/>
</dbReference>